<accession>A0ABP9TJJ7</accession>
<dbReference type="Pfam" id="PF24837">
    <property type="entry name" value="AMIN-like"/>
    <property type="match status" value="1"/>
</dbReference>
<organism evidence="3 4">
    <name type="scientific">Paeniglutamicibacter antarcticus</name>
    <dbReference type="NCBI Taxonomy" id="494023"/>
    <lineage>
        <taxon>Bacteria</taxon>
        <taxon>Bacillati</taxon>
        <taxon>Actinomycetota</taxon>
        <taxon>Actinomycetes</taxon>
        <taxon>Micrococcales</taxon>
        <taxon>Micrococcaceae</taxon>
        <taxon>Paeniglutamicibacter</taxon>
    </lineage>
</organism>
<name>A0ABP9TJJ7_9MICC</name>
<evidence type="ECO:0000256" key="1">
    <source>
        <dbReference type="SAM" id="SignalP"/>
    </source>
</evidence>
<reference evidence="4" key="1">
    <citation type="journal article" date="2019" name="Int. J. Syst. Evol. Microbiol.">
        <title>The Global Catalogue of Microorganisms (GCM) 10K type strain sequencing project: providing services to taxonomists for standard genome sequencing and annotation.</title>
        <authorList>
            <consortium name="The Broad Institute Genomics Platform"/>
            <consortium name="The Broad Institute Genome Sequencing Center for Infectious Disease"/>
            <person name="Wu L."/>
            <person name="Ma J."/>
        </authorList>
    </citation>
    <scope>NUCLEOTIDE SEQUENCE [LARGE SCALE GENOMIC DNA]</scope>
    <source>
        <strain evidence="4">JCM 18952</strain>
    </source>
</reference>
<evidence type="ECO:0000259" key="2">
    <source>
        <dbReference type="Pfam" id="PF24837"/>
    </source>
</evidence>
<dbReference type="EMBL" id="BAABLK010000022">
    <property type="protein sequence ID" value="GAA5226727.1"/>
    <property type="molecule type" value="Genomic_DNA"/>
</dbReference>
<protein>
    <recommendedName>
        <fullName evidence="2">AMIN-like domain-containing protein</fullName>
    </recommendedName>
</protein>
<comment type="caution">
    <text evidence="3">The sequence shown here is derived from an EMBL/GenBank/DDBJ whole genome shotgun (WGS) entry which is preliminary data.</text>
</comment>
<proteinExistence type="predicted"/>
<keyword evidence="1" id="KW-0732">Signal</keyword>
<dbReference type="Proteomes" id="UP001501257">
    <property type="component" value="Unassembled WGS sequence"/>
</dbReference>
<feature type="signal peptide" evidence="1">
    <location>
        <begin position="1"/>
        <end position="31"/>
    </location>
</feature>
<evidence type="ECO:0000313" key="3">
    <source>
        <dbReference type="EMBL" id="GAA5226727.1"/>
    </source>
</evidence>
<gene>
    <name evidence="3" type="ORF">GCM10025778_12600</name>
</gene>
<sequence length="186" mass="19596">MKNRIAAGLAGALLIAGLGIAPASASPSANAASAPYCGITWGSLADNVSGHASATVNNVRTGRHACFDRMVIDLKGKVKGYDVRYVSAVYTQGQGKHVPLDGAADLRINVDAAAYTSSGTPTYVPANRNKVRNVSGYSTFKQVAYLGSYEGETSFGLGVRARLPFRTFVLTDATTSRLVIDVAHRW</sequence>
<dbReference type="RefSeq" id="WP_210099767.1">
    <property type="nucleotide sequence ID" value="NZ_BAABLK010000022.1"/>
</dbReference>
<feature type="chain" id="PRO_5047165312" description="AMIN-like domain-containing protein" evidence="1">
    <location>
        <begin position="32"/>
        <end position="186"/>
    </location>
</feature>
<keyword evidence="4" id="KW-1185">Reference proteome</keyword>
<feature type="domain" description="AMIN-like" evidence="2">
    <location>
        <begin position="55"/>
        <end position="184"/>
    </location>
</feature>
<evidence type="ECO:0000313" key="4">
    <source>
        <dbReference type="Proteomes" id="UP001501257"/>
    </source>
</evidence>
<dbReference type="InterPro" id="IPR056303">
    <property type="entry name" value="AMIN-like"/>
</dbReference>